<feature type="domain" description="HTH tetR-type" evidence="5">
    <location>
        <begin position="24"/>
        <end position="84"/>
    </location>
</feature>
<dbReference type="InterPro" id="IPR050109">
    <property type="entry name" value="HTH-type_TetR-like_transc_reg"/>
</dbReference>
<dbReference type="PROSITE" id="PS50977">
    <property type="entry name" value="HTH_TETR_2"/>
    <property type="match status" value="1"/>
</dbReference>
<accession>A0A0B1ZGQ4</accession>
<protein>
    <recommendedName>
        <fullName evidence="5">HTH tetR-type domain-containing protein</fullName>
    </recommendedName>
</protein>
<evidence type="ECO:0000259" key="5">
    <source>
        <dbReference type="PROSITE" id="PS50977"/>
    </source>
</evidence>
<evidence type="ECO:0000313" key="7">
    <source>
        <dbReference type="Proteomes" id="UP000031057"/>
    </source>
</evidence>
<dbReference type="Proteomes" id="UP000031057">
    <property type="component" value="Unassembled WGS sequence"/>
</dbReference>
<keyword evidence="2 4" id="KW-0238">DNA-binding</keyword>
<feature type="DNA-binding region" description="H-T-H motif" evidence="4">
    <location>
        <begin position="47"/>
        <end position="66"/>
    </location>
</feature>
<gene>
    <name evidence="6" type="ORF">LK12_23320</name>
</gene>
<dbReference type="GO" id="GO:0000976">
    <property type="term" value="F:transcription cis-regulatory region binding"/>
    <property type="evidence" value="ECO:0007669"/>
    <property type="project" value="TreeGrafter"/>
</dbReference>
<dbReference type="GO" id="GO:0003700">
    <property type="term" value="F:DNA-binding transcription factor activity"/>
    <property type="evidence" value="ECO:0007669"/>
    <property type="project" value="TreeGrafter"/>
</dbReference>
<feature type="non-terminal residue" evidence="6">
    <location>
        <position position="134"/>
    </location>
</feature>
<keyword evidence="7" id="KW-1185">Reference proteome</keyword>
<dbReference type="RefSeq" id="WP_039290672.1">
    <property type="nucleotide sequence ID" value="NZ_JTDI01000023.1"/>
</dbReference>
<dbReference type="PANTHER" id="PTHR30055:SF234">
    <property type="entry name" value="HTH-TYPE TRANSCRIPTIONAL REGULATOR BETI"/>
    <property type="match status" value="1"/>
</dbReference>
<reference evidence="6 7" key="1">
    <citation type="submission" date="2014-10" db="EMBL/GenBank/DDBJ databases">
        <title>Genome sequence of Novosphingobium malaysiense MUSC 273(T).</title>
        <authorList>
            <person name="Lee L.-H."/>
        </authorList>
    </citation>
    <scope>NUCLEOTIDE SEQUENCE [LARGE SCALE GENOMIC DNA]</scope>
    <source>
        <strain evidence="6 7">MUSC 273</strain>
    </source>
</reference>
<dbReference type="PRINTS" id="PR00455">
    <property type="entry name" value="HTHTETR"/>
</dbReference>
<keyword evidence="1" id="KW-0805">Transcription regulation</keyword>
<evidence type="ECO:0000313" key="6">
    <source>
        <dbReference type="EMBL" id="KHK88427.1"/>
    </source>
</evidence>
<evidence type="ECO:0000256" key="3">
    <source>
        <dbReference type="ARBA" id="ARBA00023163"/>
    </source>
</evidence>
<dbReference type="InterPro" id="IPR001647">
    <property type="entry name" value="HTH_TetR"/>
</dbReference>
<dbReference type="InterPro" id="IPR009057">
    <property type="entry name" value="Homeodomain-like_sf"/>
</dbReference>
<dbReference type="OrthoDB" id="5293556at2"/>
<evidence type="ECO:0000256" key="4">
    <source>
        <dbReference type="PROSITE-ProRule" id="PRU00335"/>
    </source>
</evidence>
<proteinExistence type="predicted"/>
<dbReference type="AlphaFoldDB" id="A0A0B1ZGQ4"/>
<dbReference type="Gene3D" id="1.10.357.10">
    <property type="entry name" value="Tetracycline Repressor, domain 2"/>
    <property type="match status" value="1"/>
</dbReference>
<sequence length="134" mass="15106">MEQDLAIKTSSDIKQRMTQAERTALSDARMLEAATELIVEHGTHNTTLREVGERAGYSRGLASNRFGSKEGLFSQLVRDFNRRWAAELQRTVGDSTGLPAFQAALDAVEHFLLNRSNEMKALYILWFESMSSHD</sequence>
<keyword evidence="3" id="KW-0804">Transcription</keyword>
<comment type="caution">
    <text evidence="6">The sequence shown here is derived from an EMBL/GenBank/DDBJ whole genome shotgun (WGS) entry which is preliminary data.</text>
</comment>
<dbReference type="EMBL" id="JTDI01000023">
    <property type="protein sequence ID" value="KHK88427.1"/>
    <property type="molecule type" value="Genomic_DNA"/>
</dbReference>
<dbReference type="Pfam" id="PF00440">
    <property type="entry name" value="TetR_N"/>
    <property type="match status" value="1"/>
</dbReference>
<evidence type="ECO:0000256" key="1">
    <source>
        <dbReference type="ARBA" id="ARBA00023015"/>
    </source>
</evidence>
<dbReference type="PANTHER" id="PTHR30055">
    <property type="entry name" value="HTH-TYPE TRANSCRIPTIONAL REGULATOR RUTR"/>
    <property type="match status" value="1"/>
</dbReference>
<organism evidence="6 7">
    <name type="scientific">Novosphingobium malaysiense</name>
    <dbReference type="NCBI Taxonomy" id="1348853"/>
    <lineage>
        <taxon>Bacteria</taxon>
        <taxon>Pseudomonadati</taxon>
        <taxon>Pseudomonadota</taxon>
        <taxon>Alphaproteobacteria</taxon>
        <taxon>Sphingomonadales</taxon>
        <taxon>Sphingomonadaceae</taxon>
        <taxon>Novosphingobium</taxon>
    </lineage>
</organism>
<name>A0A0B1ZGQ4_9SPHN</name>
<dbReference type="SUPFAM" id="SSF46689">
    <property type="entry name" value="Homeodomain-like"/>
    <property type="match status" value="1"/>
</dbReference>
<evidence type="ECO:0000256" key="2">
    <source>
        <dbReference type="ARBA" id="ARBA00023125"/>
    </source>
</evidence>